<dbReference type="EMBL" id="MNCJ02000318">
    <property type="protein sequence ID" value="KAF5813761.1"/>
    <property type="molecule type" value="Genomic_DNA"/>
</dbReference>
<feature type="transmembrane region" description="Helical" evidence="1">
    <location>
        <begin position="39"/>
        <end position="56"/>
    </location>
</feature>
<keyword evidence="3" id="KW-1185">Reference proteome</keyword>
<dbReference type="AlphaFoldDB" id="A0A9K3JDR8"/>
<evidence type="ECO:0000256" key="1">
    <source>
        <dbReference type="SAM" id="Phobius"/>
    </source>
</evidence>
<dbReference type="Proteomes" id="UP000215914">
    <property type="component" value="Unassembled WGS sequence"/>
</dbReference>
<evidence type="ECO:0008006" key="4">
    <source>
        <dbReference type="Google" id="ProtNLM"/>
    </source>
</evidence>
<sequence>MQRLKATLCMVAAKFSVAAFTISYKLAANDGMNMKVLITYRYLFASILILPLALFLER</sequence>
<reference evidence="2" key="1">
    <citation type="journal article" date="2017" name="Nature">
        <title>The sunflower genome provides insights into oil metabolism, flowering and Asterid evolution.</title>
        <authorList>
            <person name="Badouin H."/>
            <person name="Gouzy J."/>
            <person name="Grassa C.J."/>
            <person name="Murat F."/>
            <person name="Staton S.E."/>
            <person name="Cottret L."/>
            <person name="Lelandais-Briere C."/>
            <person name="Owens G.L."/>
            <person name="Carrere S."/>
            <person name="Mayjonade B."/>
            <person name="Legrand L."/>
            <person name="Gill N."/>
            <person name="Kane N.C."/>
            <person name="Bowers J.E."/>
            <person name="Hubner S."/>
            <person name="Bellec A."/>
            <person name="Berard A."/>
            <person name="Berges H."/>
            <person name="Blanchet N."/>
            <person name="Boniface M.C."/>
            <person name="Brunel D."/>
            <person name="Catrice O."/>
            <person name="Chaidir N."/>
            <person name="Claudel C."/>
            <person name="Donnadieu C."/>
            <person name="Faraut T."/>
            <person name="Fievet G."/>
            <person name="Helmstetter N."/>
            <person name="King M."/>
            <person name="Knapp S.J."/>
            <person name="Lai Z."/>
            <person name="Le Paslier M.C."/>
            <person name="Lippi Y."/>
            <person name="Lorenzon L."/>
            <person name="Mandel J.R."/>
            <person name="Marage G."/>
            <person name="Marchand G."/>
            <person name="Marquand E."/>
            <person name="Bret-Mestries E."/>
            <person name="Morien E."/>
            <person name="Nambeesan S."/>
            <person name="Nguyen T."/>
            <person name="Pegot-Espagnet P."/>
            <person name="Pouilly N."/>
            <person name="Raftis F."/>
            <person name="Sallet E."/>
            <person name="Schiex T."/>
            <person name="Thomas J."/>
            <person name="Vandecasteele C."/>
            <person name="Vares D."/>
            <person name="Vear F."/>
            <person name="Vautrin S."/>
            <person name="Crespi M."/>
            <person name="Mangin B."/>
            <person name="Burke J.M."/>
            <person name="Salse J."/>
            <person name="Munos S."/>
            <person name="Vincourt P."/>
            <person name="Rieseberg L.H."/>
            <person name="Langlade N.B."/>
        </authorList>
    </citation>
    <scope>NUCLEOTIDE SEQUENCE</scope>
    <source>
        <tissue evidence="2">Leaves</tissue>
    </source>
</reference>
<gene>
    <name evidence="2" type="ORF">HanXRQr2_Chr03g0102511</name>
</gene>
<comment type="caution">
    <text evidence="2">The sequence shown here is derived from an EMBL/GenBank/DDBJ whole genome shotgun (WGS) entry which is preliminary data.</text>
</comment>
<evidence type="ECO:0000313" key="2">
    <source>
        <dbReference type="EMBL" id="KAF5813761.1"/>
    </source>
</evidence>
<evidence type="ECO:0000313" key="3">
    <source>
        <dbReference type="Proteomes" id="UP000215914"/>
    </source>
</evidence>
<reference evidence="2" key="2">
    <citation type="submission" date="2020-06" db="EMBL/GenBank/DDBJ databases">
        <title>Helianthus annuus Genome sequencing and assembly Release 2.</title>
        <authorList>
            <person name="Gouzy J."/>
            <person name="Langlade N."/>
            <person name="Munos S."/>
        </authorList>
    </citation>
    <scope>NUCLEOTIDE SEQUENCE</scope>
    <source>
        <tissue evidence="2">Leaves</tissue>
    </source>
</reference>
<accession>A0A9K3JDR8</accession>
<dbReference type="Gramene" id="mRNA:HanXRQr2_Chr03g0102511">
    <property type="protein sequence ID" value="CDS:HanXRQr2_Chr03g0102511.1"/>
    <property type="gene ID" value="HanXRQr2_Chr03g0102511"/>
</dbReference>
<keyword evidence="1" id="KW-0812">Transmembrane</keyword>
<keyword evidence="1" id="KW-1133">Transmembrane helix</keyword>
<feature type="transmembrane region" description="Helical" evidence="1">
    <location>
        <begin position="7"/>
        <end position="27"/>
    </location>
</feature>
<organism evidence="2 3">
    <name type="scientific">Helianthus annuus</name>
    <name type="common">Common sunflower</name>
    <dbReference type="NCBI Taxonomy" id="4232"/>
    <lineage>
        <taxon>Eukaryota</taxon>
        <taxon>Viridiplantae</taxon>
        <taxon>Streptophyta</taxon>
        <taxon>Embryophyta</taxon>
        <taxon>Tracheophyta</taxon>
        <taxon>Spermatophyta</taxon>
        <taxon>Magnoliopsida</taxon>
        <taxon>eudicotyledons</taxon>
        <taxon>Gunneridae</taxon>
        <taxon>Pentapetalae</taxon>
        <taxon>asterids</taxon>
        <taxon>campanulids</taxon>
        <taxon>Asterales</taxon>
        <taxon>Asteraceae</taxon>
        <taxon>Asteroideae</taxon>
        <taxon>Heliantheae alliance</taxon>
        <taxon>Heliantheae</taxon>
        <taxon>Helianthus</taxon>
    </lineage>
</organism>
<proteinExistence type="predicted"/>
<protein>
    <recommendedName>
        <fullName evidence="4">WAT1-related protein</fullName>
    </recommendedName>
</protein>
<keyword evidence="1" id="KW-0472">Membrane</keyword>
<name>A0A9K3JDR8_HELAN</name>